<evidence type="ECO:0000256" key="1">
    <source>
        <dbReference type="SAM" id="MobiDB-lite"/>
    </source>
</evidence>
<dbReference type="Proteomes" id="UP000217446">
    <property type="component" value="Unassembled WGS sequence"/>
</dbReference>
<organism evidence="3 4">
    <name type="scientific">Streptomyces olivochromogenes</name>
    <dbReference type="NCBI Taxonomy" id="1963"/>
    <lineage>
        <taxon>Bacteria</taxon>
        <taxon>Bacillati</taxon>
        <taxon>Actinomycetota</taxon>
        <taxon>Actinomycetes</taxon>
        <taxon>Kitasatosporales</taxon>
        <taxon>Streptomycetaceae</taxon>
        <taxon>Streptomyces</taxon>
    </lineage>
</organism>
<feature type="region of interest" description="Disordered" evidence="1">
    <location>
        <begin position="170"/>
        <end position="193"/>
    </location>
</feature>
<dbReference type="Pfam" id="PF19575">
    <property type="entry name" value="HTH_58"/>
    <property type="match status" value="2"/>
</dbReference>
<dbReference type="EMBL" id="BDQI01000050">
    <property type="protein sequence ID" value="GAX58347.1"/>
    <property type="molecule type" value="Genomic_DNA"/>
</dbReference>
<feature type="domain" description="Helix-turn-helix" evidence="2">
    <location>
        <begin position="129"/>
        <end position="175"/>
    </location>
</feature>
<evidence type="ECO:0000313" key="3">
    <source>
        <dbReference type="EMBL" id="GAX58347.1"/>
    </source>
</evidence>
<feature type="region of interest" description="Disordered" evidence="1">
    <location>
        <begin position="427"/>
        <end position="448"/>
    </location>
</feature>
<reference evidence="4" key="1">
    <citation type="submission" date="2017-05" db="EMBL/GenBank/DDBJ databases">
        <title>Streptomyces olivochromogenes NBRC 3561 whole genome shotgun sequence.</title>
        <authorList>
            <person name="Dohra H."/>
            <person name="Kodani S."/>
        </authorList>
    </citation>
    <scope>NUCLEOTIDE SEQUENCE [LARGE SCALE GENOMIC DNA]</scope>
    <source>
        <strain evidence="4">NBRC 3561</strain>
    </source>
</reference>
<accession>A0A250VVV0</accession>
<dbReference type="Gene3D" id="3.40.50.300">
    <property type="entry name" value="P-loop containing nucleotide triphosphate hydrolases"/>
    <property type="match status" value="1"/>
</dbReference>
<dbReference type="PANTHER" id="PTHR13696">
    <property type="entry name" value="P-LOOP CONTAINING NUCLEOSIDE TRIPHOSPHATE HYDROLASE"/>
    <property type="match status" value="1"/>
</dbReference>
<evidence type="ECO:0000259" key="2">
    <source>
        <dbReference type="Pfam" id="PF19575"/>
    </source>
</evidence>
<dbReference type="AlphaFoldDB" id="A0A250VVV0"/>
<dbReference type="STRING" id="1963.AQJ27_49420"/>
<sequence>MNPPSPPDGAENGAVTAPALREQYESGATVAELVTASGLSYGTVINRLREAGTVMRSSWQTRRMRDGKARRNLATRLRRLYEQHGATFTELAQAGAGTRRAARRLLIEAGGMPRTTQQTLRIRTAADATARQKLAVSLRGRYESGASVPELAKECNYSVATVYRLLHQAGTRMRPQHRHGPARTSRTRSWPAQAGPSLVWPRVPVICRRRRGVIPGAAARHAPRPGRCACAPPPTAPDNTPLLSGDRTHVNEFTRHKTLAAAAVDAWDAFVIDVAMLKGGTGKTTSAWFIALYYAVVLGLPTLLLDADATSQSAYDWFKVAKAEGFEIPDNLVVERYPFDDIAEYIRAKRAEFGAIVVDAGGGSAKLFHEAVTEANRLIVPVAPTKIERRKLVATFDEAERAAARNERDVTAHVVLVKADDRTSLPRTAKDRLLQPAQGEGIGPDHDEPFPLAETVIHSWVHYMEAFGEIPTELSEYAALMKELNA</sequence>
<protein>
    <recommendedName>
        <fullName evidence="2">Helix-turn-helix domain-containing protein</fullName>
    </recommendedName>
</protein>
<evidence type="ECO:0000313" key="4">
    <source>
        <dbReference type="Proteomes" id="UP000217446"/>
    </source>
</evidence>
<keyword evidence="4" id="KW-1185">Reference proteome</keyword>
<dbReference type="InterPro" id="IPR045745">
    <property type="entry name" value="HTH_58_Actinobacteria-type"/>
</dbReference>
<dbReference type="SUPFAM" id="SSF52540">
    <property type="entry name" value="P-loop containing nucleoside triphosphate hydrolases"/>
    <property type="match status" value="1"/>
</dbReference>
<dbReference type="CDD" id="cd02042">
    <property type="entry name" value="ParAB_family"/>
    <property type="match status" value="1"/>
</dbReference>
<dbReference type="InterPro" id="IPR050678">
    <property type="entry name" value="DNA_Partitioning_ATPase"/>
</dbReference>
<comment type="caution">
    <text evidence="3">The sequence shown here is derived from an EMBL/GenBank/DDBJ whole genome shotgun (WGS) entry which is preliminary data.</text>
</comment>
<proteinExistence type="predicted"/>
<name>A0A250VVV0_STROL</name>
<gene>
    <name evidence="3" type="ORF">SO3561_09920</name>
</gene>
<dbReference type="Gene3D" id="1.10.10.60">
    <property type="entry name" value="Homeodomain-like"/>
    <property type="match status" value="1"/>
</dbReference>
<dbReference type="InterPro" id="IPR027417">
    <property type="entry name" value="P-loop_NTPase"/>
</dbReference>
<feature type="domain" description="Helix-turn-helix" evidence="2">
    <location>
        <begin position="18"/>
        <end position="57"/>
    </location>
</feature>
<dbReference type="PANTHER" id="PTHR13696:SF99">
    <property type="entry name" value="COBYRINIC ACID AC-DIAMIDE SYNTHASE"/>
    <property type="match status" value="1"/>
</dbReference>
<dbReference type="RefSeq" id="WP_235614016.1">
    <property type="nucleotide sequence ID" value="NZ_BDQI01000050.1"/>
</dbReference>